<dbReference type="Proteomes" id="UP000621492">
    <property type="component" value="Unassembled WGS sequence"/>
</dbReference>
<dbReference type="AlphaFoldDB" id="A0A9W5U0R1"/>
<dbReference type="EMBL" id="BMJD01000037">
    <property type="protein sequence ID" value="GGB54609.1"/>
    <property type="molecule type" value="Genomic_DNA"/>
</dbReference>
<sequence>MKKMILFIILILIVIMLLGGYFVNPDKGKYSDDTIEKAKESVVRYINNNYKNIKTIEFEDGDYSSPMGGLMIGGTVNEKAGFSASVDDKTFRVRSFAEKKGFPNLKEVCKEKSCD</sequence>
<comment type="caution">
    <text evidence="1">The sequence shown here is derived from an EMBL/GenBank/DDBJ whole genome shotgun (WGS) entry which is preliminary data.</text>
</comment>
<organism evidence="1 2">
    <name type="scientific">Lentibacillus populi</name>
    <dbReference type="NCBI Taxonomy" id="1827502"/>
    <lineage>
        <taxon>Bacteria</taxon>
        <taxon>Bacillati</taxon>
        <taxon>Bacillota</taxon>
        <taxon>Bacilli</taxon>
        <taxon>Bacillales</taxon>
        <taxon>Bacillaceae</taxon>
        <taxon>Lentibacillus</taxon>
    </lineage>
</organism>
<gene>
    <name evidence="1" type="ORF">GCM10011409_35280</name>
</gene>
<reference evidence="1" key="2">
    <citation type="submission" date="2020-09" db="EMBL/GenBank/DDBJ databases">
        <authorList>
            <person name="Sun Q."/>
            <person name="Zhou Y."/>
        </authorList>
    </citation>
    <scope>NUCLEOTIDE SEQUENCE</scope>
    <source>
        <strain evidence="1">CGMCC 1.15454</strain>
    </source>
</reference>
<evidence type="ECO:0000313" key="2">
    <source>
        <dbReference type="Proteomes" id="UP000621492"/>
    </source>
</evidence>
<name>A0A9W5U0R1_9BACI</name>
<dbReference type="RefSeq" id="WP_188725596.1">
    <property type="nucleotide sequence ID" value="NZ_BMJD01000037.1"/>
</dbReference>
<accession>A0A9W5U0R1</accession>
<evidence type="ECO:0000313" key="1">
    <source>
        <dbReference type="EMBL" id="GGB54609.1"/>
    </source>
</evidence>
<keyword evidence="2" id="KW-1185">Reference proteome</keyword>
<evidence type="ECO:0008006" key="3">
    <source>
        <dbReference type="Google" id="ProtNLM"/>
    </source>
</evidence>
<proteinExistence type="predicted"/>
<protein>
    <recommendedName>
        <fullName evidence="3">DUF1433 domain-containing protein</fullName>
    </recommendedName>
</protein>
<dbReference type="Gene3D" id="3.10.450.130">
    <property type="entry name" value="folded 79 residue fragment of lin0334 like domains"/>
    <property type="match status" value="1"/>
</dbReference>
<reference evidence="1" key="1">
    <citation type="journal article" date="2014" name="Int. J. Syst. Evol. Microbiol.">
        <title>Complete genome sequence of Corynebacterium casei LMG S-19264T (=DSM 44701T), isolated from a smear-ripened cheese.</title>
        <authorList>
            <consortium name="US DOE Joint Genome Institute (JGI-PGF)"/>
            <person name="Walter F."/>
            <person name="Albersmeier A."/>
            <person name="Kalinowski J."/>
            <person name="Ruckert C."/>
        </authorList>
    </citation>
    <scope>NUCLEOTIDE SEQUENCE</scope>
    <source>
        <strain evidence="1">CGMCC 1.15454</strain>
    </source>
</reference>